<feature type="domain" description="Methyltransferase" evidence="2">
    <location>
        <begin position="31"/>
        <end position="127"/>
    </location>
</feature>
<dbReference type="CDD" id="cd02440">
    <property type="entry name" value="AdoMet_MTases"/>
    <property type="match status" value="1"/>
</dbReference>
<evidence type="ECO:0000313" key="4">
    <source>
        <dbReference type="Proteomes" id="UP001139000"/>
    </source>
</evidence>
<dbReference type="InterPro" id="IPR029044">
    <property type="entry name" value="Nucleotide-diphossugar_trans"/>
</dbReference>
<dbReference type="Gene3D" id="3.90.550.10">
    <property type="entry name" value="Spore Coat Polysaccharide Biosynthesis Protein SpsA, Chain A"/>
    <property type="match status" value="1"/>
</dbReference>
<dbReference type="PANTHER" id="PTHR48090">
    <property type="entry name" value="UNDECAPRENYL-PHOSPHATE 4-DEOXY-4-FORMAMIDO-L-ARABINOSE TRANSFERASE-RELATED"/>
    <property type="match status" value="1"/>
</dbReference>
<dbReference type="EMBL" id="JAJTTC010000010">
    <property type="protein sequence ID" value="MCF0065307.1"/>
    <property type="molecule type" value="Genomic_DNA"/>
</dbReference>
<proteinExistence type="predicted"/>
<dbReference type="CDD" id="cd04179">
    <property type="entry name" value="DPM_DPG-synthase_like"/>
    <property type="match status" value="1"/>
</dbReference>
<evidence type="ECO:0000259" key="2">
    <source>
        <dbReference type="Pfam" id="PF13847"/>
    </source>
</evidence>
<dbReference type="Proteomes" id="UP001139000">
    <property type="component" value="Unassembled WGS sequence"/>
</dbReference>
<dbReference type="Pfam" id="PF00535">
    <property type="entry name" value="Glycos_transf_2"/>
    <property type="match status" value="1"/>
</dbReference>
<sequence length="460" mass="52973">MTGEEREKWISKNAYYHRSLVKHLKSIVPEGSAVLEIGCGTGYLLEQLRPARGVGIDISNEMIRFARIRRPAQVYYEMNAEHITLDETFDYVIISDTVGSFRDVQMVFHEIHKVFTPQTRLVITSTNFIWRPILNLAETLGLKMPQKRQNWLDISDIISLIHVADFDLIDHYRKMILPKYIPLISYFFNRYIGNLPLINGLGLITCLVARSNRVVRDAANDLSVSVIIPARNEKGNIEALIRRTPKMGRHTELIFVEGNSTDQTWEEIQRLGAHYREFRDIKWVQQDGKGKGDAVRKGYGIASGDILMILDADMTVAPEELPKFFNAIASGKGEYINGSRLVYPMEKQAMRFLNLLGNKFFSLAFSWLLGQNLKDTLCGTKVLSRENYLRLAANRSYFGEFDPFGDFDLIFGSARLKLKFIEIPIRYRARTYGETNISRFKHGWLLLRMTVFALHKIKFN</sequence>
<feature type="domain" description="Glycosyltransferase 2-like" evidence="1">
    <location>
        <begin position="225"/>
        <end position="355"/>
    </location>
</feature>
<name>A0A9X1THN1_9BACT</name>
<dbReference type="Gene3D" id="3.40.50.150">
    <property type="entry name" value="Vaccinia Virus protein VP39"/>
    <property type="match status" value="1"/>
</dbReference>
<dbReference type="RefSeq" id="WP_234658296.1">
    <property type="nucleotide sequence ID" value="NZ_CP094997.1"/>
</dbReference>
<dbReference type="AlphaFoldDB" id="A0A9X1THN1"/>
<keyword evidence="3" id="KW-0808">Transferase</keyword>
<keyword evidence="4" id="KW-1185">Reference proteome</keyword>
<organism evidence="3 4">
    <name type="scientific">Dyadobacter chenwenxiniae</name>
    <dbReference type="NCBI Taxonomy" id="2906456"/>
    <lineage>
        <taxon>Bacteria</taxon>
        <taxon>Pseudomonadati</taxon>
        <taxon>Bacteroidota</taxon>
        <taxon>Cytophagia</taxon>
        <taxon>Cytophagales</taxon>
        <taxon>Spirosomataceae</taxon>
        <taxon>Dyadobacter</taxon>
    </lineage>
</organism>
<dbReference type="PANTHER" id="PTHR48090:SF7">
    <property type="entry name" value="RFBJ PROTEIN"/>
    <property type="match status" value="1"/>
</dbReference>
<dbReference type="GO" id="GO:0032259">
    <property type="term" value="P:methylation"/>
    <property type="evidence" value="ECO:0007669"/>
    <property type="project" value="UniProtKB-KW"/>
</dbReference>
<comment type="caution">
    <text evidence="3">The sequence shown here is derived from an EMBL/GenBank/DDBJ whole genome shotgun (WGS) entry which is preliminary data.</text>
</comment>
<dbReference type="SUPFAM" id="SSF53335">
    <property type="entry name" value="S-adenosyl-L-methionine-dependent methyltransferases"/>
    <property type="match status" value="1"/>
</dbReference>
<dbReference type="InterPro" id="IPR050256">
    <property type="entry name" value="Glycosyltransferase_2"/>
</dbReference>
<evidence type="ECO:0000259" key="1">
    <source>
        <dbReference type="Pfam" id="PF00535"/>
    </source>
</evidence>
<accession>A0A9X1THN1</accession>
<dbReference type="InterPro" id="IPR029063">
    <property type="entry name" value="SAM-dependent_MTases_sf"/>
</dbReference>
<dbReference type="Pfam" id="PF13847">
    <property type="entry name" value="Methyltransf_31"/>
    <property type="match status" value="1"/>
</dbReference>
<dbReference type="GO" id="GO:0008168">
    <property type="term" value="F:methyltransferase activity"/>
    <property type="evidence" value="ECO:0007669"/>
    <property type="project" value="UniProtKB-KW"/>
</dbReference>
<keyword evidence="3" id="KW-0489">Methyltransferase</keyword>
<dbReference type="InterPro" id="IPR025714">
    <property type="entry name" value="Methyltranfer_dom"/>
</dbReference>
<evidence type="ECO:0000313" key="3">
    <source>
        <dbReference type="EMBL" id="MCF0065307.1"/>
    </source>
</evidence>
<dbReference type="InterPro" id="IPR001173">
    <property type="entry name" value="Glyco_trans_2-like"/>
</dbReference>
<protein>
    <submittedName>
        <fullName evidence="3">Bifunctional class I SAM-dependent methyltransferase/glycosyltransferase family 2 protein</fullName>
    </submittedName>
</protein>
<gene>
    <name evidence="3" type="ORF">LXM26_27585</name>
</gene>
<reference evidence="3" key="1">
    <citation type="submission" date="2021-12" db="EMBL/GenBank/DDBJ databases">
        <title>Novel species in genus Dyadobacter.</title>
        <authorList>
            <person name="Ma C."/>
        </authorList>
    </citation>
    <scope>NUCLEOTIDE SEQUENCE</scope>
    <source>
        <strain evidence="3">LJ419</strain>
    </source>
</reference>
<dbReference type="SUPFAM" id="SSF53448">
    <property type="entry name" value="Nucleotide-diphospho-sugar transferases"/>
    <property type="match status" value="1"/>
</dbReference>